<sequence length="126" mass="13121">MALLIEDDLDQRVLLTRLLERSGYTVHAAASAAEAMAVPASGPDDGHVAGPAGPARVIVLDLRLPDLSGRDLLDQLRDRHPGCPVVVCSVLDVEDYPAADGVLPKPVTSAALRQVLADLRAAGATP</sequence>
<accession>A0A4U6QG81</accession>
<keyword evidence="5" id="KW-1185">Reference proteome</keyword>
<name>A0A4U6QG81_9ACTN</name>
<dbReference type="Gene3D" id="3.40.50.2300">
    <property type="match status" value="1"/>
</dbReference>
<dbReference type="PANTHER" id="PTHR44591:SF3">
    <property type="entry name" value="RESPONSE REGULATORY DOMAIN-CONTAINING PROTEIN"/>
    <property type="match status" value="1"/>
</dbReference>
<dbReference type="PANTHER" id="PTHR44591">
    <property type="entry name" value="STRESS RESPONSE REGULATOR PROTEIN 1"/>
    <property type="match status" value="1"/>
</dbReference>
<dbReference type="SMART" id="SM00448">
    <property type="entry name" value="REC"/>
    <property type="match status" value="1"/>
</dbReference>
<gene>
    <name evidence="4" type="ORF">FDO65_15320</name>
</gene>
<dbReference type="GO" id="GO:0000160">
    <property type="term" value="P:phosphorelay signal transduction system"/>
    <property type="evidence" value="ECO:0007669"/>
    <property type="project" value="InterPro"/>
</dbReference>
<dbReference type="SUPFAM" id="SSF52172">
    <property type="entry name" value="CheY-like"/>
    <property type="match status" value="1"/>
</dbReference>
<comment type="caution">
    <text evidence="4">The sequence shown here is derived from an EMBL/GenBank/DDBJ whole genome shotgun (WGS) entry which is preliminary data.</text>
</comment>
<protein>
    <submittedName>
        <fullName evidence="4">Response regulator</fullName>
    </submittedName>
</protein>
<evidence type="ECO:0000313" key="5">
    <source>
        <dbReference type="Proteomes" id="UP000306985"/>
    </source>
</evidence>
<dbReference type="EMBL" id="SZZH01000003">
    <property type="protein sequence ID" value="TKV59036.1"/>
    <property type="molecule type" value="Genomic_DNA"/>
</dbReference>
<evidence type="ECO:0000259" key="3">
    <source>
        <dbReference type="PROSITE" id="PS50110"/>
    </source>
</evidence>
<dbReference type="InterPro" id="IPR050595">
    <property type="entry name" value="Bact_response_regulator"/>
</dbReference>
<dbReference type="Proteomes" id="UP000306985">
    <property type="component" value="Unassembled WGS sequence"/>
</dbReference>
<feature type="domain" description="Response regulatory" evidence="3">
    <location>
        <begin position="1"/>
        <end position="120"/>
    </location>
</feature>
<keyword evidence="1 2" id="KW-0597">Phosphoprotein</keyword>
<evidence type="ECO:0000313" key="4">
    <source>
        <dbReference type="EMBL" id="TKV59036.1"/>
    </source>
</evidence>
<proteinExistence type="predicted"/>
<dbReference type="InterPro" id="IPR001789">
    <property type="entry name" value="Sig_transdc_resp-reg_receiver"/>
</dbReference>
<evidence type="ECO:0000256" key="1">
    <source>
        <dbReference type="ARBA" id="ARBA00022553"/>
    </source>
</evidence>
<reference evidence="4 5" key="1">
    <citation type="submission" date="2019-05" db="EMBL/GenBank/DDBJ databases">
        <title>Nakamurella sp. N5BH11, whole genome shotgun sequence.</title>
        <authorList>
            <person name="Tuo L."/>
        </authorList>
    </citation>
    <scope>NUCLEOTIDE SEQUENCE [LARGE SCALE GENOMIC DNA]</scope>
    <source>
        <strain evidence="4 5">N5BH11</strain>
    </source>
</reference>
<dbReference type="Pfam" id="PF00072">
    <property type="entry name" value="Response_reg"/>
    <property type="match status" value="1"/>
</dbReference>
<dbReference type="AlphaFoldDB" id="A0A4U6QG81"/>
<dbReference type="CDD" id="cd00156">
    <property type="entry name" value="REC"/>
    <property type="match status" value="1"/>
</dbReference>
<dbReference type="InterPro" id="IPR011006">
    <property type="entry name" value="CheY-like_superfamily"/>
</dbReference>
<feature type="modified residue" description="4-aspartylphosphate" evidence="2">
    <location>
        <position position="61"/>
    </location>
</feature>
<dbReference type="PROSITE" id="PS50110">
    <property type="entry name" value="RESPONSE_REGULATORY"/>
    <property type="match status" value="1"/>
</dbReference>
<evidence type="ECO:0000256" key="2">
    <source>
        <dbReference type="PROSITE-ProRule" id="PRU00169"/>
    </source>
</evidence>
<organism evidence="4 5">
    <name type="scientific">Nakamurella flava</name>
    <dbReference type="NCBI Taxonomy" id="2576308"/>
    <lineage>
        <taxon>Bacteria</taxon>
        <taxon>Bacillati</taxon>
        <taxon>Actinomycetota</taxon>
        <taxon>Actinomycetes</taxon>
        <taxon>Nakamurellales</taxon>
        <taxon>Nakamurellaceae</taxon>
        <taxon>Nakamurella</taxon>
    </lineage>
</organism>
<dbReference type="OrthoDB" id="5244745at2"/>